<feature type="transmembrane region" description="Helical" evidence="9">
    <location>
        <begin position="57"/>
        <end position="73"/>
    </location>
</feature>
<feature type="domain" description="DUF7134" evidence="11">
    <location>
        <begin position="21"/>
        <end position="177"/>
    </location>
</feature>
<dbReference type="InterPro" id="IPR011712">
    <property type="entry name" value="Sig_transdc_His_kin_sub3_dim/P"/>
</dbReference>
<name>A0ABV6RD51_9MICO</name>
<dbReference type="CDD" id="cd16917">
    <property type="entry name" value="HATPase_UhpB-NarQ-NarX-like"/>
    <property type="match status" value="1"/>
</dbReference>
<organism evidence="12 13">
    <name type="scientific">Brachybacterium hainanense</name>
    <dbReference type="NCBI Taxonomy" id="1541174"/>
    <lineage>
        <taxon>Bacteria</taxon>
        <taxon>Bacillati</taxon>
        <taxon>Actinomycetota</taxon>
        <taxon>Actinomycetes</taxon>
        <taxon>Micrococcales</taxon>
        <taxon>Dermabacteraceae</taxon>
        <taxon>Brachybacterium</taxon>
    </lineage>
</organism>
<dbReference type="EC" id="2.7.13.3" evidence="2"/>
<evidence type="ECO:0000259" key="10">
    <source>
        <dbReference type="Pfam" id="PF07730"/>
    </source>
</evidence>
<dbReference type="SUPFAM" id="SSF55874">
    <property type="entry name" value="ATPase domain of HSP90 chaperone/DNA topoisomerase II/histidine kinase"/>
    <property type="match status" value="1"/>
</dbReference>
<accession>A0ABV6RD51</accession>
<keyword evidence="5" id="KW-0547">Nucleotide-binding</keyword>
<dbReference type="Gene3D" id="3.30.565.10">
    <property type="entry name" value="Histidine kinase-like ATPase, C-terminal domain"/>
    <property type="match status" value="1"/>
</dbReference>
<evidence type="ECO:0000259" key="11">
    <source>
        <dbReference type="Pfam" id="PF23539"/>
    </source>
</evidence>
<dbReference type="Gene3D" id="1.20.5.1930">
    <property type="match status" value="1"/>
</dbReference>
<proteinExistence type="predicted"/>
<dbReference type="Pfam" id="PF23539">
    <property type="entry name" value="DUF7134"/>
    <property type="match status" value="1"/>
</dbReference>
<feature type="transmembrane region" description="Helical" evidence="9">
    <location>
        <begin position="123"/>
        <end position="141"/>
    </location>
</feature>
<evidence type="ECO:0000313" key="13">
    <source>
        <dbReference type="Proteomes" id="UP001589793"/>
    </source>
</evidence>
<evidence type="ECO:0000256" key="8">
    <source>
        <dbReference type="ARBA" id="ARBA00023012"/>
    </source>
</evidence>
<keyword evidence="3" id="KW-0597">Phosphoprotein</keyword>
<feature type="transmembrane region" description="Helical" evidence="9">
    <location>
        <begin position="153"/>
        <end position="172"/>
    </location>
</feature>
<keyword evidence="6 12" id="KW-0418">Kinase</keyword>
<evidence type="ECO:0000256" key="2">
    <source>
        <dbReference type="ARBA" id="ARBA00012438"/>
    </source>
</evidence>
<keyword evidence="9" id="KW-1133">Transmembrane helix</keyword>
<comment type="caution">
    <text evidence="12">The sequence shown here is derived from an EMBL/GenBank/DDBJ whole genome shotgun (WGS) entry which is preliminary data.</text>
</comment>
<evidence type="ECO:0000256" key="4">
    <source>
        <dbReference type="ARBA" id="ARBA00022679"/>
    </source>
</evidence>
<dbReference type="InterPro" id="IPR055558">
    <property type="entry name" value="DUF7134"/>
</dbReference>
<comment type="catalytic activity">
    <reaction evidence="1">
        <text>ATP + protein L-histidine = ADP + protein N-phospho-L-histidine.</text>
        <dbReference type="EC" id="2.7.13.3"/>
    </reaction>
</comment>
<reference evidence="12 13" key="1">
    <citation type="submission" date="2024-09" db="EMBL/GenBank/DDBJ databases">
        <authorList>
            <person name="Sun Q."/>
            <person name="Mori K."/>
        </authorList>
    </citation>
    <scope>NUCLEOTIDE SEQUENCE [LARGE SCALE GENOMIC DNA]</scope>
    <source>
        <strain evidence="12 13">CICC 10874</strain>
    </source>
</reference>
<sequence length="407" mass="43189">MESSAPATPATPATFAARCRAALRRRPWIPDAMIALAACALGAVSRPGFSLATGPQTVYTAVVLGCGVAVVLRRIRPRAALTGMALLLVVHAVAVPEPGVFAAVICLIAAATTQTQLVPPWRWAFLAVLYAGAVLTMLVSPFPSLGLDGRGRLTVIVAVLALLTVAVLIGVVRRHRRTRLALALDRAAVLEAQQETERRLATIEERTRIAREMHDVLGHALTAIAVQAEGVRYILRSDADRADRVLADIGGLSRRAVDEVHDLIDVLAEGSAGQDARPAPSLRDLSELIGSLEHTRAIRLRVDGDLEAVPETVSLAGYRIVQESLTNALKHADAATIAVRVGVGDQQVDLTVLSTGRRDRHRGAPSARRGIAGMQERARALGGRLEAGVDPIGGGWRVSAVLPWSRA</sequence>
<evidence type="ECO:0000256" key="1">
    <source>
        <dbReference type="ARBA" id="ARBA00000085"/>
    </source>
</evidence>
<dbReference type="RefSeq" id="WP_376979679.1">
    <property type="nucleotide sequence ID" value="NZ_JBHLSV010000007.1"/>
</dbReference>
<dbReference type="EMBL" id="JBHLSV010000007">
    <property type="protein sequence ID" value="MFC0673813.1"/>
    <property type="molecule type" value="Genomic_DNA"/>
</dbReference>
<evidence type="ECO:0000313" key="12">
    <source>
        <dbReference type="EMBL" id="MFC0673813.1"/>
    </source>
</evidence>
<evidence type="ECO:0000256" key="5">
    <source>
        <dbReference type="ARBA" id="ARBA00022741"/>
    </source>
</evidence>
<gene>
    <name evidence="12" type="ORF">ACFFF6_07585</name>
</gene>
<dbReference type="GO" id="GO:0016301">
    <property type="term" value="F:kinase activity"/>
    <property type="evidence" value="ECO:0007669"/>
    <property type="project" value="UniProtKB-KW"/>
</dbReference>
<keyword evidence="9" id="KW-0472">Membrane</keyword>
<keyword evidence="8" id="KW-0902">Two-component regulatory system</keyword>
<keyword evidence="13" id="KW-1185">Reference proteome</keyword>
<feature type="domain" description="Signal transduction histidine kinase subgroup 3 dimerisation and phosphoacceptor" evidence="10">
    <location>
        <begin position="205"/>
        <end position="269"/>
    </location>
</feature>
<evidence type="ECO:0000256" key="6">
    <source>
        <dbReference type="ARBA" id="ARBA00022777"/>
    </source>
</evidence>
<evidence type="ECO:0000256" key="7">
    <source>
        <dbReference type="ARBA" id="ARBA00022840"/>
    </source>
</evidence>
<dbReference type="InterPro" id="IPR036890">
    <property type="entry name" value="HATPase_C_sf"/>
</dbReference>
<dbReference type="Proteomes" id="UP001589793">
    <property type="component" value="Unassembled WGS sequence"/>
</dbReference>
<dbReference type="Pfam" id="PF07730">
    <property type="entry name" value="HisKA_3"/>
    <property type="match status" value="1"/>
</dbReference>
<keyword evidence="7" id="KW-0067">ATP-binding</keyword>
<dbReference type="InterPro" id="IPR050482">
    <property type="entry name" value="Sensor_HK_TwoCompSys"/>
</dbReference>
<evidence type="ECO:0000256" key="3">
    <source>
        <dbReference type="ARBA" id="ARBA00022553"/>
    </source>
</evidence>
<feature type="transmembrane region" description="Helical" evidence="9">
    <location>
        <begin position="85"/>
        <end position="111"/>
    </location>
</feature>
<protein>
    <recommendedName>
        <fullName evidence="2">histidine kinase</fullName>
        <ecNumber evidence="2">2.7.13.3</ecNumber>
    </recommendedName>
</protein>
<evidence type="ECO:0000256" key="9">
    <source>
        <dbReference type="SAM" id="Phobius"/>
    </source>
</evidence>
<dbReference type="PANTHER" id="PTHR24421:SF10">
    <property type="entry name" value="NITRATE_NITRITE SENSOR PROTEIN NARQ"/>
    <property type="match status" value="1"/>
</dbReference>
<keyword evidence="4" id="KW-0808">Transferase</keyword>
<dbReference type="PANTHER" id="PTHR24421">
    <property type="entry name" value="NITRATE/NITRITE SENSOR PROTEIN NARX-RELATED"/>
    <property type="match status" value="1"/>
</dbReference>
<keyword evidence="9" id="KW-0812">Transmembrane</keyword>